<dbReference type="RefSeq" id="WP_117749659.1">
    <property type="nucleotide sequence ID" value="NZ_QSTL01000015.1"/>
</dbReference>
<comment type="caution">
    <text evidence="1">The sequence shown here is derived from an EMBL/GenBank/DDBJ whole genome shotgun (WGS) entry which is preliminary data.</text>
</comment>
<dbReference type="AlphaFoldDB" id="A0A3E4XGQ7"/>
<reference evidence="1 2" key="1">
    <citation type="submission" date="2018-08" db="EMBL/GenBank/DDBJ databases">
        <title>A genome reference for cultivated species of the human gut microbiota.</title>
        <authorList>
            <person name="Zou Y."/>
            <person name="Xue W."/>
            <person name="Luo G."/>
        </authorList>
    </citation>
    <scope>NUCLEOTIDE SEQUENCE [LARGE SCALE GENOMIC DNA]</scope>
    <source>
        <strain evidence="1 2">OM07-9</strain>
    </source>
</reference>
<gene>
    <name evidence="1" type="ORF">DXC07_14945</name>
</gene>
<evidence type="ECO:0000313" key="1">
    <source>
        <dbReference type="EMBL" id="RGM53596.1"/>
    </source>
</evidence>
<dbReference type="EMBL" id="QSTL01000015">
    <property type="protein sequence ID" value="RGM53596.1"/>
    <property type="molecule type" value="Genomic_DNA"/>
</dbReference>
<name>A0A3E4XGQ7_BACUN</name>
<protein>
    <submittedName>
        <fullName evidence="1">WG repeat-containing protein</fullName>
    </submittedName>
</protein>
<accession>A0A3E4XGQ7</accession>
<dbReference type="Proteomes" id="UP000261295">
    <property type="component" value="Unassembled WGS sequence"/>
</dbReference>
<evidence type="ECO:0000313" key="2">
    <source>
        <dbReference type="Proteomes" id="UP000261295"/>
    </source>
</evidence>
<organism evidence="1 2">
    <name type="scientific">Bacteroides uniformis</name>
    <dbReference type="NCBI Taxonomy" id="820"/>
    <lineage>
        <taxon>Bacteria</taxon>
        <taxon>Pseudomonadati</taxon>
        <taxon>Bacteroidota</taxon>
        <taxon>Bacteroidia</taxon>
        <taxon>Bacteroidales</taxon>
        <taxon>Bacteroidaceae</taxon>
        <taxon>Bacteroides</taxon>
    </lineage>
</organism>
<proteinExistence type="predicted"/>
<dbReference type="InterPro" id="IPR032774">
    <property type="entry name" value="WG_beta_rep"/>
</dbReference>
<dbReference type="Pfam" id="PF14903">
    <property type="entry name" value="WG_beta_rep"/>
    <property type="match status" value="2"/>
</dbReference>
<sequence>MDKDYIIFQEDGLFGAKNQRGEVIIQPQYMEMQPFSCGLSLVRNHQYQYAYIDICNKQVVPFGKYSWCDPQFTCGFSRVMEYHYLEERNKWGIIDTLENIVVPLKYDKIWAIKEDSLFSLKAFLGDKEERINLHQLGNKVIFDGLTYICTYSVEAFKELAHCKKLYVKAQPNTRQLYFTYGANIGFVSLRRIPKEPVISIVANSSGRIFPLLMEKSDIGKTTLPIAKVTSNKKKTSKTYSHKTFFWDYEEEGINDVDNWDDPYGDEQAFYDGWSREDVESGLADAYEG</sequence>